<sequence length="54" mass="5974">MFETPCASKTCCAPWEAQSFSLPSPLLLFQPTLIFGRSKREGNKKGETRLISAV</sequence>
<accession>A0A0R0I8Q4</accession>
<dbReference type="EMBL" id="CM000843">
    <property type="protein sequence ID" value="KRH35471.1"/>
    <property type="molecule type" value="Genomic_DNA"/>
</dbReference>
<gene>
    <name evidence="1" type="ORF">GLYMA_10G244700</name>
</gene>
<protein>
    <submittedName>
        <fullName evidence="1 2">Uncharacterized protein</fullName>
    </submittedName>
</protein>
<evidence type="ECO:0000313" key="2">
    <source>
        <dbReference type="EnsemblPlants" id="KRH35471"/>
    </source>
</evidence>
<evidence type="ECO:0000313" key="3">
    <source>
        <dbReference type="Proteomes" id="UP000008827"/>
    </source>
</evidence>
<reference evidence="2" key="2">
    <citation type="submission" date="2018-02" db="UniProtKB">
        <authorList>
            <consortium name="EnsemblPlants"/>
        </authorList>
    </citation>
    <scope>IDENTIFICATION</scope>
    <source>
        <strain evidence="2">Williams 82</strain>
    </source>
</reference>
<reference evidence="1" key="3">
    <citation type="submission" date="2018-07" db="EMBL/GenBank/DDBJ databases">
        <title>WGS assembly of Glycine max.</title>
        <authorList>
            <person name="Schmutz J."/>
            <person name="Cannon S."/>
            <person name="Schlueter J."/>
            <person name="Ma J."/>
            <person name="Mitros T."/>
            <person name="Nelson W."/>
            <person name="Hyten D."/>
            <person name="Song Q."/>
            <person name="Thelen J."/>
            <person name="Cheng J."/>
            <person name="Xu D."/>
            <person name="Hellsten U."/>
            <person name="May G."/>
            <person name="Yu Y."/>
            <person name="Sakurai T."/>
            <person name="Umezawa T."/>
            <person name="Bhattacharyya M."/>
            <person name="Sandhu D."/>
            <person name="Valliyodan B."/>
            <person name="Lindquist E."/>
            <person name="Peto M."/>
            <person name="Grant D."/>
            <person name="Shu S."/>
            <person name="Goodstein D."/>
            <person name="Barry K."/>
            <person name="Futrell-Griggs M."/>
            <person name="Abernathy B."/>
            <person name="Du J."/>
            <person name="Tian Z."/>
            <person name="Zhu L."/>
            <person name="Gill N."/>
            <person name="Joshi T."/>
            <person name="Libault M."/>
            <person name="Sethuraman A."/>
            <person name="Zhang X."/>
            <person name="Shinozaki K."/>
            <person name="Nguyen H."/>
            <person name="Wing R."/>
            <person name="Cregan P."/>
            <person name="Specht J."/>
            <person name="Grimwood J."/>
            <person name="Rokhsar D."/>
            <person name="Stacey G."/>
            <person name="Shoemaker R."/>
            <person name="Jackson S."/>
        </authorList>
    </citation>
    <scope>NUCLEOTIDE SEQUENCE</scope>
    <source>
        <tissue evidence="1">Callus</tissue>
    </source>
</reference>
<proteinExistence type="predicted"/>
<dbReference type="AlphaFoldDB" id="A0A0R0I8Q4"/>
<name>A0A0R0I8Q4_SOYBN</name>
<dbReference type="InParanoid" id="A0A0R0I8Q4"/>
<dbReference type="Gramene" id="KRH35471">
    <property type="protein sequence ID" value="KRH35471"/>
    <property type="gene ID" value="GLYMA_10G244700"/>
</dbReference>
<dbReference type="Proteomes" id="UP000008827">
    <property type="component" value="Chromosome 10"/>
</dbReference>
<keyword evidence="3" id="KW-1185">Reference proteome</keyword>
<reference evidence="1 2" key="1">
    <citation type="journal article" date="2010" name="Nature">
        <title>Genome sequence of the palaeopolyploid soybean.</title>
        <authorList>
            <person name="Schmutz J."/>
            <person name="Cannon S.B."/>
            <person name="Schlueter J."/>
            <person name="Ma J."/>
            <person name="Mitros T."/>
            <person name="Nelson W."/>
            <person name="Hyten D.L."/>
            <person name="Song Q."/>
            <person name="Thelen J.J."/>
            <person name="Cheng J."/>
            <person name="Xu D."/>
            <person name="Hellsten U."/>
            <person name="May G.D."/>
            <person name="Yu Y."/>
            <person name="Sakurai T."/>
            <person name="Umezawa T."/>
            <person name="Bhattacharyya M.K."/>
            <person name="Sandhu D."/>
            <person name="Valliyodan B."/>
            <person name="Lindquist E."/>
            <person name="Peto M."/>
            <person name="Grant D."/>
            <person name="Shu S."/>
            <person name="Goodstein D."/>
            <person name="Barry K."/>
            <person name="Futrell-Griggs M."/>
            <person name="Abernathy B."/>
            <person name="Du J."/>
            <person name="Tian Z."/>
            <person name="Zhu L."/>
            <person name="Gill N."/>
            <person name="Joshi T."/>
            <person name="Libault M."/>
            <person name="Sethuraman A."/>
            <person name="Zhang X.-C."/>
            <person name="Shinozaki K."/>
            <person name="Nguyen H.T."/>
            <person name="Wing R.A."/>
            <person name="Cregan P."/>
            <person name="Specht J."/>
            <person name="Grimwood J."/>
            <person name="Rokhsar D."/>
            <person name="Stacey G."/>
            <person name="Shoemaker R.C."/>
            <person name="Jackson S.A."/>
        </authorList>
    </citation>
    <scope>NUCLEOTIDE SEQUENCE [LARGE SCALE GENOMIC DNA]</scope>
    <source>
        <strain evidence="2">cv. Williams 82</strain>
        <tissue evidence="1">Callus</tissue>
    </source>
</reference>
<evidence type="ECO:0000313" key="1">
    <source>
        <dbReference type="EMBL" id="KRH35471.1"/>
    </source>
</evidence>
<organism evidence="1">
    <name type="scientific">Glycine max</name>
    <name type="common">Soybean</name>
    <name type="synonym">Glycine hispida</name>
    <dbReference type="NCBI Taxonomy" id="3847"/>
    <lineage>
        <taxon>Eukaryota</taxon>
        <taxon>Viridiplantae</taxon>
        <taxon>Streptophyta</taxon>
        <taxon>Embryophyta</taxon>
        <taxon>Tracheophyta</taxon>
        <taxon>Spermatophyta</taxon>
        <taxon>Magnoliopsida</taxon>
        <taxon>eudicotyledons</taxon>
        <taxon>Gunneridae</taxon>
        <taxon>Pentapetalae</taxon>
        <taxon>rosids</taxon>
        <taxon>fabids</taxon>
        <taxon>Fabales</taxon>
        <taxon>Fabaceae</taxon>
        <taxon>Papilionoideae</taxon>
        <taxon>50 kb inversion clade</taxon>
        <taxon>NPAAA clade</taxon>
        <taxon>indigoferoid/millettioid clade</taxon>
        <taxon>Phaseoleae</taxon>
        <taxon>Glycine</taxon>
        <taxon>Glycine subgen. Soja</taxon>
    </lineage>
</organism>
<dbReference type="EnsemblPlants" id="KRH35471">
    <property type="protein sequence ID" value="KRH35471"/>
    <property type="gene ID" value="GLYMA_10G244700"/>
</dbReference>